<accession>A0ABY2IC42</accession>
<protein>
    <submittedName>
        <fullName evidence="4">DUF4190 domain-containing protein</fullName>
    </submittedName>
</protein>
<dbReference type="EMBL" id="SOFG01000011">
    <property type="protein sequence ID" value="TFB87033.1"/>
    <property type="molecule type" value="Genomic_DNA"/>
</dbReference>
<comment type="caution">
    <text evidence="4">The sequence shown here is derived from an EMBL/GenBank/DDBJ whole genome shotgun (WGS) entry which is preliminary data.</text>
</comment>
<feature type="domain" description="DUF4190" evidence="3">
    <location>
        <begin position="99"/>
        <end position="153"/>
    </location>
</feature>
<evidence type="ECO:0000259" key="3">
    <source>
        <dbReference type="Pfam" id="PF13828"/>
    </source>
</evidence>
<reference evidence="4 5" key="1">
    <citation type="submission" date="2019-03" db="EMBL/GenBank/DDBJ databases">
        <title>Genomics of glacier-inhabiting Cryobacterium strains.</title>
        <authorList>
            <person name="Liu Q."/>
            <person name="Xin Y.-H."/>
        </authorList>
    </citation>
    <scope>NUCLEOTIDE SEQUENCE [LARGE SCALE GENOMIC DNA]</scope>
    <source>
        <strain evidence="4 5">MDB2-B</strain>
    </source>
</reference>
<keyword evidence="5" id="KW-1185">Reference proteome</keyword>
<dbReference type="Proteomes" id="UP000297608">
    <property type="component" value="Unassembled WGS sequence"/>
</dbReference>
<gene>
    <name evidence="4" type="ORF">E3O44_07740</name>
</gene>
<feature type="transmembrane region" description="Helical" evidence="2">
    <location>
        <begin position="99"/>
        <end position="123"/>
    </location>
</feature>
<dbReference type="Pfam" id="PF13828">
    <property type="entry name" value="DUF4190"/>
    <property type="match status" value="1"/>
</dbReference>
<evidence type="ECO:0000256" key="2">
    <source>
        <dbReference type="SAM" id="Phobius"/>
    </source>
</evidence>
<feature type="region of interest" description="Disordered" evidence="1">
    <location>
        <begin position="1"/>
        <end position="38"/>
    </location>
</feature>
<sequence>MAPPADRSPKEPLVMTDPNQPPVTPPPVNQPPIYQAPEAPAYQAPAAPAYQAPEVPAYQAPAAPAYGAPDAYGQQQPYGQQQYGQQPYGQPLAQDKYNVLAIVSLVSAFFISLAAIITGHIALSQIKKTGEKGRGLAIAGLALGYVRLVAEIVLIILFIVLIATTSNSGYSSY</sequence>
<keyword evidence="2" id="KW-1133">Transmembrane helix</keyword>
<feature type="transmembrane region" description="Helical" evidence="2">
    <location>
        <begin position="135"/>
        <end position="163"/>
    </location>
</feature>
<keyword evidence="2" id="KW-0812">Transmembrane</keyword>
<organism evidence="4 5">
    <name type="scientific">Cryobacterium algoricola</name>
    <dbReference type="NCBI Taxonomy" id="1259183"/>
    <lineage>
        <taxon>Bacteria</taxon>
        <taxon>Bacillati</taxon>
        <taxon>Actinomycetota</taxon>
        <taxon>Actinomycetes</taxon>
        <taxon>Micrococcales</taxon>
        <taxon>Microbacteriaceae</taxon>
        <taxon>Cryobacterium</taxon>
    </lineage>
</organism>
<evidence type="ECO:0000313" key="5">
    <source>
        <dbReference type="Proteomes" id="UP000297608"/>
    </source>
</evidence>
<proteinExistence type="predicted"/>
<evidence type="ECO:0000256" key="1">
    <source>
        <dbReference type="SAM" id="MobiDB-lite"/>
    </source>
</evidence>
<name>A0ABY2IC42_9MICO</name>
<keyword evidence="2" id="KW-0472">Membrane</keyword>
<feature type="compositionally biased region" description="Pro residues" evidence="1">
    <location>
        <begin position="19"/>
        <end position="30"/>
    </location>
</feature>
<evidence type="ECO:0000313" key="4">
    <source>
        <dbReference type="EMBL" id="TFB87033.1"/>
    </source>
</evidence>
<dbReference type="InterPro" id="IPR025241">
    <property type="entry name" value="DUF4190"/>
</dbReference>